<reference evidence="2 3" key="1">
    <citation type="submission" date="2016-08" db="EMBL/GenBank/DDBJ databases">
        <authorList>
            <person name="Seilhamer J.J."/>
        </authorList>
    </citation>
    <scope>NUCLEOTIDE SEQUENCE [LARGE SCALE GENOMIC DNA]</scope>
    <source>
        <strain evidence="2 3">ANC 4874</strain>
    </source>
</reference>
<evidence type="ECO:0000313" key="3">
    <source>
        <dbReference type="Proteomes" id="UP000243661"/>
    </source>
</evidence>
<dbReference type="RefSeq" id="WP_092719252.1">
    <property type="nucleotide sequence ID" value="NZ_FMBK01000005.1"/>
</dbReference>
<evidence type="ECO:0000259" key="1">
    <source>
        <dbReference type="Pfam" id="PF01425"/>
    </source>
</evidence>
<dbReference type="InterPro" id="IPR036928">
    <property type="entry name" value="AS_sf"/>
</dbReference>
<proteinExistence type="predicted"/>
<dbReference type="Gene3D" id="3.90.1300.10">
    <property type="entry name" value="Amidase signature (AS) domain"/>
    <property type="match status" value="1"/>
</dbReference>
<evidence type="ECO:0000313" key="2">
    <source>
        <dbReference type="EMBL" id="SCC71770.1"/>
    </source>
</evidence>
<dbReference type="InterPro" id="IPR023631">
    <property type="entry name" value="Amidase_dom"/>
</dbReference>
<dbReference type="PANTHER" id="PTHR11895">
    <property type="entry name" value="TRANSAMIDASE"/>
    <property type="match status" value="1"/>
</dbReference>
<dbReference type="AlphaFoldDB" id="A0A1C4GUB4"/>
<dbReference type="EMBL" id="FMBK01000005">
    <property type="protein sequence ID" value="SCC71770.1"/>
    <property type="molecule type" value="Genomic_DNA"/>
</dbReference>
<organism evidence="2 3">
    <name type="scientific">Acinetobacter albensis</name>
    <dbReference type="NCBI Taxonomy" id="1673609"/>
    <lineage>
        <taxon>Bacteria</taxon>
        <taxon>Pseudomonadati</taxon>
        <taxon>Pseudomonadota</taxon>
        <taxon>Gammaproteobacteria</taxon>
        <taxon>Moraxellales</taxon>
        <taxon>Moraxellaceae</taxon>
        <taxon>Acinetobacter</taxon>
    </lineage>
</organism>
<dbReference type="OrthoDB" id="9811471at2"/>
<dbReference type="GO" id="GO:0003824">
    <property type="term" value="F:catalytic activity"/>
    <property type="evidence" value="ECO:0007669"/>
    <property type="project" value="InterPro"/>
</dbReference>
<dbReference type="Pfam" id="PF01425">
    <property type="entry name" value="Amidase"/>
    <property type="match status" value="1"/>
</dbReference>
<dbReference type="InterPro" id="IPR000120">
    <property type="entry name" value="Amidase"/>
</dbReference>
<dbReference type="PANTHER" id="PTHR11895:SF176">
    <property type="entry name" value="AMIDASE AMID-RELATED"/>
    <property type="match status" value="1"/>
</dbReference>
<name>A0A1C4GUB4_9GAMM</name>
<protein>
    <submittedName>
        <fullName evidence="2">Amidase</fullName>
    </submittedName>
</protein>
<accession>A0A1C4GUB4</accession>
<dbReference type="Proteomes" id="UP000243661">
    <property type="component" value="Unassembled WGS sequence"/>
</dbReference>
<sequence>MEQDIFHMSLLDIAEKIHRQEISSVEVTLGLIQRIEQLDTKLLSYVNVLKKQALDAAQQADLEISQGNIRSPIHGVPLALKDLFDMKDVPTTNGMTLDPVIPTSNATVVNKLLDAGAIILGKLKLTEAAFSDPHPNIPVPLNPWGKHLWVGSSSNGSAVALAAGLCFGSLGTDTGGSIRFPCAANNLTGIKPTWGCVSRAGVFEFAGSLDHVGPMARNVADAAILLQLIAGQDPNDVTTFEQVVPNYLEEMTKGIKGLSIGIDYDFILGKADADTQRVIRQVIETLKSLGAELIEIDMPDTTPAAINWAPLCAVETAVVHEQSFKQFKDQYSPSFSKFIEMGQNLLATEYLKLIQFRRDFKRKITAVFDQVDLLLMPVSAFSASLTDLSEKFSEDKDLFEGIVRYTTSFNLTGHPTITLPGGFTKVGTPIGFQFVAPHFQETLLVRAGGDFQKATNWHTVQPPMSDL</sequence>
<feature type="domain" description="Amidase" evidence="1">
    <location>
        <begin position="26"/>
        <end position="444"/>
    </location>
</feature>
<gene>
    <name evidence="2" type="ORF">GA0116959_105191</name>
</gene>
<dbReference type="SUPFAM" id="SSF75304">
    <property type="entry name" value="Amidase signature (AS) enzymes"/>
    <property type="match status" value="1"/>
</dbReference>